<evidence type="ECO:0000256" key="1">
    <source>
        <dbReference type="SAM" id="Coils"/>
    </source>
</evidence>
<comment type="caution">
    <text evidence="2">The sequence shown here is derived from an EMBL/GenBank/DDBJ whole genome shotgun (WGS) entry which is preliminary data.</text>
</comment>
<protein>
    <recommendedName>
        <fullName evidence="4">Fe2OG dioxygenase domain-containing protein</fullName>
    </recommendedName>
</protein>
<name>A0A6L8W5B0_9PROT</name>
<evidence type="ECO:0000313" key="2">
    <source>
        <dbReference type="EMBL" id="MZR30278.1"/>
    </source>
</evidence>
<proteinExistence type="predicted"/>
<reference evidence="2 3" key="1">
    <citation type="submission" date="2019-12" db="EMBL/GenBank/DDBJ databases">
        <title>Snethiella sp. nov. sp. isolated from sea sand.</title>
        <authorList>
            <person name="Kim J."/>
            <person name="Jeong S.E."/>
            <person name="Jung H.S."/>
            <person name="Jeon C.O."/>
        </authorList>
    </citation>
    <scope>NUCLEOTIDE SEQUENCE [LARGE SCALE GENOMIC DNA]</scope>
    <source>
        <strain evidence="2 3">DP05</strain>
    </source>
</reference>
<dbReference type="AlphaFoldDB" id="A0A6L8W5B0"/>
<accession>A0A6L8W5B0</accession>
<evidence type="ECO:0000313" key="3">
    <source>
        <dbReference type="Proteomes" id="UP000476030"/>
    </source>
</evidence>
<dbReference type="PANTHER" id="PTHR41677">
    <property type="entry name" value="YALI0B19030P"/>
    <property type="match status" value="1"/>
</dbReference>
<keyword evidence="1" id="KW-0175">Coiled coil</keyword>
<gene>
    <name evidence="2" type="ORF">GQE98_06470</name>
</gene>
<dbReference type="PANTHER" id="PTHR41677:SF1">
    <property type="entry name" value="FE2OG DIOXYGENASE DOMAIN-CONTAINING PROTEIN"/>
    <property type="match status" value="1"/>
</dbReference>
<dbReference type="RefSeq" id="WP_161314875.1">
    <property type="nucleotide sequence ID" value="NZ_WTUW01000002.1"/>
</dbReference>
<keyword evidence="3" id="KW-1185">Reference proteome</keyword>
<dbReference type="SUPFAM" id="SSF51197">
    <property type="entry name" value="Clavaminate synthase-like"/>
    <property type="match status" value="1"/>
</dbReference>
<dbReference type="Proteomes" id="UP000476030">
    <property type="component" value="Unassembled WGS sequence"/>
</dbReference>
<sequence length="332" mass="36982">MSVNDIHLNLFPTTSPYNEVISDDPPFDPNRHLALEEPEFTISLADLGYELENESATGSDIAASACFRVLSDEGVAAMYHVCKQLEAFTTSNPRIERNTRGGVYRSRFLRDFSLSPEVAEHLSGILKAPLRPISMGHQLAHLNYAPKEAGKNVDKWHCDTLQVDTVMFVTDPKSVSGGEFQYFRGTRDEMAAIKARGEAIPEDRIISPEMPGPGYAVLMQGNYVVHRAKGLSKPGERITLVNGYSYADMSVDDYTAVDQLIFAEPEETVGAEYSRHVALRCARQMMQLVNEPDFSLDLAAHAQKLSRLRNELDQAIQQLDSAKQGKMRHFGD</sequence>
<feature type="coiled-coil region" evidence="1">
    <location>
        <begin position="298"/>
        <end position="325"/>
    </location>
</feature>
<dbReference type="EMBL" id="WTUW01000002">
    <property type="protein sequence ID" value="MZR30278.1"/>
    <property type="molecule type" value="Genomic_DNA"/>
</dbReference>
<organism evidence="2 3">
    <name type="scientific">Sneathiella litorea</name>
    <dbReference type="NCBI Taxonomy" id="2606216"/>
    <lineage>
        <taxon>Bacteria</taxon>
        <taxon>Pseudomonadati</taxon>
        <taxon>Pseudomonadota</taxon>
        <taxon>Alphaproteobacteria</taxon>
        <taxon>Sneathiellales</taxon>
        <taxon>Sneathiellaceae</taxon>
        <taxon>Sneathiella</taxon>
    </lineage>
</organism>
<evidence type="ECO:0008006" key="4">
    <source>
        <dbReference type="Google" id="ProtNLM"/>
    </source>
</evidence>